<dbReference type="AlphaFoldDB" id="A0AAD5UNG3"/>
<feature type="region of interest" description="Disordered" evidence="1">
    <location>
        <begin position="331"/>
        <end position="350"/>
    </location>
</feature>
<reference evidence="2" key="1">
    <citation type="submission" date="2020-05" db="EMBL/GenBank/DDBJ databases">
        <title>Phylogenomic resolution of chytrid fungi.</title>
        <authorList>
            <person name="Stajich J.E."/>
            <person name="Amses K."/>
            <person name="Simmons R."/>
            <person name="Seto K."/>
            <person name="Myers J."/>
            <person name="Bonds A."/>
            <person name="Quandt C.A."/>
            <person name="Barry K."/>
            <person name="Liu P."/>
            <person name="Grigoriev I."/>
            <person name="Longcore J.E."/>
            <person name="James T.Y."/>
        </authorList>
    </citation>
    <scope>NUCLEOTIDE SEQUENCE</scope>
    <source>
        <strain evidence="2">PLAUS21</strain>
    </source>
</reference>
<evidence type="ECO:0000313" key="2">
    <source>
        <dbReference type="EMBL" id="KAJ3260788.1"/>
    </source>
</evidence>
<dbReference type="Proteomes" id="UP001210925">
    <property type="component" value="Unassembled WGS sequence"/>
</dbReference>
<feature type="compositionally biased region" description="Polar residues" evidence="1">
    <location>
        <begin position="404"/>
        <end position="422"/>
    </location>
</feature>
<feature type="compositionally biased region" description="Basic and acidic residues" evidence="1">
    <location>
        <begin position="123"/>
        <end position="134"/>
    </location>
</feature>
<feature type="compositionally biased region" description="Polar residues" evidence="1">
    <location>
        <begin position="381"/>
        <end position="390"/>
    </location>
</feature>
<feature type="region of interest" description="Disordered" evidence="1">
    <location>
        <begin position="356"/>
        <end position="433"/>
    </location>
</feature>
<proteinExistence type="predicted"/>
<feature type="compositionally biased region" description="Low complexity" evidence="1">
    <location>
        <begin position="367"/>
        <end position="380"/>
    </location>
</feature>
<keyword evidence="3" id="KW-1185">Reference proteome</keyword>
<name>A0AAD5UNG3_9FUNG</name>
<sequence length="575" mass="65364">MEQPAKEITFDGKDTEENIQSDINVNWEESTSSIVKSVSFIVMDDQNDSYAEEFRIGEDSINSKVVEDLAPELGLNEQRSVTTVKNDIAKSQEEFKGKGILKHPESVESRKTPTKSATFTLDSHSKKDSNKNANKENTFILNKYNHVQSKLAAYIKGDCDLEDLNYKTNLVNSDENDRSNLTEVELTVASIVTVNNHLESQSSKNSRFNPNYIWAHRVIAPKTEKETFSRSRATSARSAGSGIGQSTQSGRFISTAKSRLSRNNSPFPDESTFSRPLSRCSEIKSMCTRDDIDSTDTHFPSFSQCSQMSQPINIEKLARRLFKGTSNDMAKELECRPSPTPWSEDGSNSEVVKVKEAKVKRKPTTRISSSKQPSRISSAIPSTRQSSAKITTRWERTKSAPSARIQSSMEKYSEQFSKSQKSPTKRAMTPIRTNDQVLTIGNNFTNKRPFSCPAYSARQNLICCHQRIYNTKSMSKYNFTERVPIQSCLKTDDKRPSETLKETLNSRGLLCRSIDELEFPEIDTENITFDRQYCAVGSKWNVERKKKHAKKLLKKFRICKKTFKKKFYRGMQLQK</sequence>
<accession>A0AAD5UNG3</accession>
<organism evidence="2 3">
    <name type="scientific">Boothiomyces macroporosus</name>
    <dbReference type="NCBI Taxonomy" id="261099"/>
    <lineage>
        <taxon>Eukaryota</taxon>
        <taxon>Fungi</taxon>
        <taxon>Fungi incertae sedis</taxon>
        <taxon>Chytridiomycota</taxon>
        <taxon>Chytridiomycota incertae sedis</taxon>
        <taxon>Chytridiomycetes</taxon>
        <taxon>Rhizophydiales</taxon>
        <taxon>Terramycetaceae</taxon>
        <taxon>Boothiomyces</taxon>
    </lineage>
</organism>
<evidence type="ECO:0000256" key="1">
    <source>
        <dbReference type="SAM" id="MobiDB-lite"/>
    </source>
</evidence>
<feature type="region of interest" description="Disordered" evidence="1">
    <location>
        <begin position="104"/>
        <end position="134"/>
    </location>
</feature>
<feature type="compositionally biased region" description="Low complexity" evidence="1">
    <location>
        <begin position="230"/>
        <end position="240"/>
    </location>
</feature>
<comment type="caution">
    <text evidence="2">The sequence shown here is derived from an EMBL/GenBank/DDBJ whole genome shotgun (WGS) entry which is preliminary data.</text>
</comment>
<evidence type="ECO:0000313" key="3">
    <source>
        <dbReference type="Proteomes" id="UP001210925"/>
    </source>
</evidence>
<gene>
    <name evidence="2" type="ORF">HK103_007351</name>
</gene>
<feature type="region of interest" description="Disordered" evidence="1">
    <location>
        <begin position="225"/>
        <end position="251"/>
    </location>
</feature>
<protein>
    <submittedName>
        <fullName evidence="2">Uncharacterized protein</fullName>
    </submittedName>
</protein>
<dbReference type="EMBL" id="JADGKB010000009">
    <property type="protein sequence ID" value="KAJ3260788.1"/>
    <property type="molecule type" value="Genomic_DNA"/>
</dbReference>